<proteinExistence type="predicted"/>
<evidence type="ECO:0000313" key="1">
    <source>
        <dbReference type="EMBL" id="WOZ57568.1"/>
    </source>
</evidence>
<dbReference type="Proteomes" id="UP001305174">
    <property type="component" value="Segment"/>
</dbReference>
<dbReference type="EMBL" id="OR575930">
    <property type="protein sequence ID" value="WOZ57568.1"/>
    <property type="molecule type" value="Genomic_DNA"/>
</dbReference>
<protein>
    <submittedName>
        <fullName evidence="1">Uncharacterized protein</fullName>
    </submittedName>
</protein>
<organism evidence="1 2">
    <name type="scientific">Pseudomonas phage vB_PseuGesM_254</name>
    <dbReference type="NCBI Taxonomy" id="3092638"/>
    <lineage>
        <taxon>Viruses</taxon>
        <taxon>Duplodnaviria</taxon>
        <taxon>Heunggongvirae</taxon>
        <taxon>Uroviricota</taxon>
        <taxon>Caudoviricetes</taxon>
        <taxon>Vandenendeviridae</taxon>
        <taxon>Chemalvirus</taxon>
        <taxon>Chemalvirus PseuGes254</taxon>
    </lineage>
</organism>
<sequence length="54" mass="6062">MKRTFQDVKVGETFQANGITAVKHSSRTGKLSSGRIFYWGQKESVIVTKHNAVH</sequence>
<reference evidence="2" key="1">
    <citation type="submission" date="2024-05" db="EMBL/GenBank/DDBJ databases">
        <authorList>
            <person name="Tikunov A.Y."/>
            <person name="Morozova V.V."/>
            <person name="Kozlova Y.N."/>
            <person name="Tikunova N.V."/>
            <person name="Babkin I.V."/>
        </authorList>
    </citation>
    <scope>NUCLEOTIDE SEQUENCE [LARGE SCALE GENOMIC DNA]</scope>
</reference>
<evidence type="ECO:0000313" key="2">
    <source>
        <dbReference type="Proteomes" id="UP001305174"/>
    </source>
</evidence>
<accession>A0AAX4G7X7</accession>
<keyword evidence="2" id="KW-1185">Reference proteome</keyword>
<name>A0AAX4G7X7_9CAUD</name>